<feature type="transmembrane region" description="Helical" evidence="1">
    <location>
        <begin position="46"/>
        <end position="64"/>
    </location>
</feature>
<keyword evidence="1" id="KW-0812">Transmembrane</keyword>
<feature type="transmembrane region" description="Helical" evidence="1">
    <location>
        <begin position="143"/>
        <end position="162"/>
    </location>
</feature>
<keyword evidence="1" id="KW-1133">Transmembrane helix</keyword>
<dbReference type="PANTHER" id="PTHR38095">
    <property type="entry name" value="ANAEROBIC DIMETHYL SULFOXIDE REDUCTASE CHAIN YNFH"/>
    <property type="match status" value="1"/>
</dbReference>
<dbReference type="PANTHER" id="PTHR38095:SF2">
    <property type="entry name" value="ANAEROBIC DIMETHYL SULFOXIDE REDUCTASE CHAIN C"/>
    <property type="match status" value="1"/>
</dbReference>
<gene>
    <name evidence="2" type="ORF">DFQ50_10470</name>
</gene>
<feature type="transmembrane region" description="Helical" evidence="1">
    <location>
        <begin position="6"/>
        <end position="25"/>
    </location>
</feature>
<protein>
    <submittedName>
        <fullName evidence="2">Anaerobic dimethyl sulfoxide reductase subunit C (Anchor subunit)</fullName>
    </submittedName>
</protein>
<keyword evidence="3" id="KW-1185">Reference proteome</keyword>
<dbReference type="Pfam" id="PF04976">
    <property type="entry name" value="DmsC"/>
    <property type="match status" value="1"/>
</dbReference>
<dbReference type="RefSeq" id="WP_113857854.1">
    <property type="nucleotide sequence ID" value="NZ_QNRL01000004.1"/>
</dbReference>
<feature type="transmembrane region" description="Helical" evidence="1">
    <location>
        <begin position="224"/>
        <end position="243"/>
    </location>
</feature>
<sequence>MHELPLILFTLLLQCSVGMTIGLALTHRRAEKIVDVRRRMQWPLGISFILAAIGLTASTLHLGYPLNAFNALRHFGSSWLSREIIFASFYLAALGLSIVFAFVRKPGLQFLLWLAALVGAVDVFCMAQIYIHTGVISWQHINTLVMFAGTAGTLGALALAALRGFDILPSQLVSLRWVLGIIVIIMLIRLLMQPVWVHDITAAAPQSVTFPHSPLHQLQQLRDVHIAGWCLGVAGLVCFACGVRRNAASFWLVTGGVLLLVAEVVLRSVFFSIG</sequence>
<dbReference type="InterPro" id="IPR007059">
    <property type="entry name" value="DmsC"/>
</dbReference>
<feature type="transmembrane region" description="Helical" evidence="1">
    <location>
        <begin position="84"/>
        <end position="103"/>
    </location>
</feature>
<keyword evidence="1" id="KW-0472">Membrane</keyword>
<dbReference type="Proteomes" id="UP000253201">
    <property type="component" value="Unassembled WGS sequence"/>
</dbReference>
<feature type="transmembrane region" description="Helical" evidence="1">
    <location>
        <begin position="110"/>
        <end position="131"/>
    </location>
</feature>
<evidence type="ECO:0000313" key="3">
    <source>
        <dbReference type="Proteomes" id="UP000253201"/>
    </source>
</evidence>
<feature type="transmembrane region" description="Helical" evidence="1">
    <location>
        <begin position="174"/>
        <end position="192"/>
    </location>
</feature>
<dbReference type="EMBL" id="QNRL01000004">
    <property type="protein sequence ID" value="RBP11550.1"/>
    <property type="molecule type" value="Genomic_DNA"/>
</dbReference>
<organism evidence="2 3">
    <name type="scientific">Pseudocitrobacter faecalis</name>
    <dbReference type="NCBI Taxonomy" id="1398493"/>
    <lineage>
        <taxon>Bacteria</taxon>
        <taxon>Pseudomonadati</taxon>
        <taxon>Pseudomonadota</taxon>
        <taxon>Gammaproteobacteria</taxon>
        <taxon>Enterobacterales</taxon>
        <taxon>Enterobacteriaceae</taxon>
        <taxon>Pseudocitrobacter</taxon>
    </lineage>
</organism>
<proteinExistence type="predicted"/>
<evidence type="ECO:0000256" key="1">
    <source>
        <dbReference type="SAM" id="Phobius"/>
    </source>
</evidence>
<reference evidence="2 3" key="1">
    <citation type="submission" date="2018-06" db="EMBL/GenBank/DDBJ databases">
        <title>Genomic Encyclopedia of Type Strains, Phase IV (KMG-IV): sequencing the most valuable type-strain genomes for metagenomic binning, comparative biology and taxonomic classification.</title>
        <authorList>
            <person name="Goeker M."/>
        </authorList>
    </citation>
    <scope>NUCLEOTIDE SEQUENCE [LARGE SCALE GENOMIC DNA]</scope>
    <source>
        <strain evidence="2 3">DSM 27453</strain>
    </source>
</reference>
<accession>A0ABX9G0K0</accession>
<comment type="caution">
    <text evidence="2">The sequence shown here is derived from an EMBL/GenBank/DDBJ whole genome shotgun (WGS) entry which is preliminary data.</text>
</comment>
<name>A0ABX9G0K0_9ENTR</name>
<evidence type="ECO:0000313" key="2">
    <source>
        <dbReference type="EMBL" id="RBP11550.1"/>
    </source>
</evidence>
<feature type="transmembrane region" description="Helical" evidence="1">
    <location>
        <begin position="250"/>
        <end position="273"/>
    </location>
</feature>